<dbReference type="EMBL" id="BARW01004298">
    <property type="protein sequence ID" value="GAI61628.1"/>
    <property type="molecule type" value="Genomic_DNA"/>
</dbReference>
<organism evidence="1">
    <name type="scientific">marine sediment metagenome</name>
    <dbReference type="NCBI Taxonomy" id="412755"/>
    <lineage>
        <taxon>unclassified sequences</taxon>
        <taxon>metagenomes</taxon>
        <taxon>ecological metagenomes</taxon>
    </lineage>
</organism>
<feature type="non-terminal residue" evidence="1">
    <location>
        <position position="31"/>
    </location>
</feature>
<dbReference type="AlphaFoldDB" id="X1Q091"/>
<reference evidence="1" key="1">
    <citation type="journal article" date="2014" name="Front. Microbiol.">
        <title>High frequency of phylogenetically diverse reductive dehalogenase-homologous genes in deep subseafloor sedimentary metagenomes.</title>
        <authorList>
            <person name="Kawai M."/>
            <person name="Futagami T."/>
            <person name="Toyoda A."/>
            <person name="Takaki Y."/>
            <person name="Nishi S."/>
            <person name="Hori S."/>
            <person name="Arai W."/>
            <person name="Tsubouchi T."/>
            <person name="Morono Y."/>
            <person name="Uchiyama I."/>
            <person name="Ito T."/>
            <person name="Fujiyama A."/>
            <person name="Inagaki F."/>
            <person name="Takami H."/>
        </authorList>
    </citation>
    <scope>NUCLEOTIDE SEQUENCE</scope>
    <source>
        <strain evidence="1">Expedition CK06-06</strain>
    </source>
</reference>
<evidence type="ECO:0000313" key="1">
    <source>
        <dbReference type="EMBL" id="GAI61628.1"/>
    </source>
</evidence>
<gene>
    <name evidence="1" type="ORF">S12H4_10180</name>
</gene>
<comment type="caution">
    <text evidence="1">The sequence shown here is derived from an EMBL/GenBank/DDBJ whole genome shotgun (WGS) entry which is preliminary data.</text>
</comment>
<proteinExistence type="predicted"/>
<accession>X1Q091</accession>
<protein>
    <submittedName>
        <fullName evidence="1">Uncharacterized protein</fullName>
    </submittedName>
</protein>
<name>X1Q091_9ZZZZ</name>
<sequence length="31" mass="3952">MQKAPIYRKRPCRICRRWFMPNARLKDRQMT</sequence>